<dbReference type="EMBL" id="QWED01000067">
    <property type="protein sequence ID" value="RIJ16597.1"/>
    <property type="molecule type" value="Genomic_DNA"/>
</dbReference>
<accession>A0A399QHJ4</accession>
<dbReference type="AlphaFoldDB" id="A0A399QHJ4"/>
<evidence type="ECO:0000313" key="3">
    <source>
        <dbReference type="Proteomes" id="UP000265361"/>
    </source>
</evidence>
<organism evidence="2 3">
    <name type="scientific">Clavibacter nebraskensis</name>
    <dbReference type="NCBI Taxonomy" id="31963"/>
    <lineage>
        <taxon>Bacteria</taxon>
        <taxon>Bacillati</taxon>
        <taxon>Actinomycetota</taxon>
        <taxon>Actinomycetes</taxon>
        <taxon>Micrococcales</taxon>
        <taxon>Microbacteriaceae</taxon>
        <taxon>Clavibacter</taxon>
    </lineage>
</organism>
<comment type="caution">
    <text evidence="2">The sequence shown here is derived from an EMBL/GenBank/DDBJ whole genome shotgun (WGS) entry which is preliminary data.</text>
</comment>
<feature type="domain" description="Non-reducing end beta-L-arabinofuranosidase-like GH127 C-terminal" evidence="1">
    <location>
        <begin position="45"/>
        <end position="71"/>
    </location>
</feature>
<dbReference type="Pfam" id="PF20737">
    <property type="entry name" value="Glyco_hydro127C"/>
    <property type="match status" value="1"/>
</dbReference>
<gene>
    <name evidence="2" type="ORF">DZF97_03965</name>
</gene>
<reference evidence="2 3" key="1">
    <citation type="submission" date="2018-08" db="EMBL/GenBank/DDBJ databases">
        <title>Genome Sequence of Clavibacter michiganensis Subspecies type strains, and the Atypical Peach-Colored Strains Isolated from Tomato.</title>
        <authorList>
            <person name="Osdaghi E."/>
            <person name="Portier P."/>
            <person name="Briand M."/>
            <person name="Jacques M.-A."/>
        </authorList>
    </citation>
    <scope>NUCLEOTIDE SEQUENCE [LARGE SCALE GENOMIC DNA]</scope>
    <source>
        <strain evidence="2 3">CFBP 7577</strain>
    </source>
</reference>
<proteinExistence type="predicted"/>
<protein>
    <recommendedName>
        <fullName evidence="1">Non-reducing end beta-L-arabinofuranosidase-like GH127 C-terminal domain-containing protein</fullName>
    </recommendedName>
</protein>
<evidence type="ECO:0000259" key="1">
    <source>
        <dbReference type="Pfam" id="PF20737"/>
    </source>
</evidence>
<evidence type="ECO:0000313" key="2">
    <source>
        <dbReference type="EMBL" id="RIJ16597.1"/>
    </source>
</evidence>
<feature type="non-terminal residue" evidence="2">
    <location>
        <position position="1"/>
    </location>
</feature>
<sequence>NSLQDGGRYTWSVRASDGYDEPPVTWTDELYPEVVPGATVPAASADPVDAVLVPYALWGNRSPAAMRVWIRAADTG</sequence>
<name>A0A399QHJ4_9MICO</name>
<dbReference type="InterPro" id="IPR049049">
    <property type="entry name" value="Beta-AFase-like_GH127_C"/>
</dbReference>
<dbReference type="Proteomes" id="UP000265361">
    <property type="component" value="Unassembled WGS sequence"/>
</dbReference>